<comment type="caution">
    <text evidence="2">The sequence shown here is derived from an EMBL/GenBank/DDBJ whole genome shotgun (WGS) entry which is preliminary data.</text>
</comment>
<evidence type="ECO:0000313" key="3">
    <source>
        <dbReference type="Proteomes" id="UP000024635"/>
    </source>
</evidence>
<feature type="transmembrane region" description="Helical" evidence="1">
    <location>
        <begin position="75"/>
        <end position="95"/>
    </location>
</feature>
<keyword evidence="3" id="KW-1185">Reference proteome</keyword>
<gene>
    <name evidence="2" type="primary">Acey_s0037.g3498</name>
    <name evidence="2" type="ORF">Y032_0037g3498</name>
</gene>
<reference evidence="3" key="1">
    <citation type="journal article" date="2015" name="Nat. Genet.">
        <title>The genome and transcriptome of the zoonotic hookworm Ancylostoma ceylanicum identify infection-specific gene families.</title>
        <authorList>
            <person name="Schwarz E.M."/>
            <person name="Hu Y."/>
            <person name="Antoshechkin I."/>
            <person name="Miller M.M."/>
            <person name="Sternberg P.W."/>
            <person name="Aroian R.V."/>
        </authorList>
    </citation>
    <scope>NUCLEOTIDE SEQUENCE</scope>
    <source>
        <strain evidence="3">HY135</strain>
    </source>
</reference>
<sequence length="103" mass="11573">MQRELLKHECTVRELRDSGNAKAFGFEDASNQAQLRRLLCALDITSAGLRGRIQSLSRALLGETSKHNWVEKEKASCWVLLPVGFTVLALGWLIIRVRKIGIL</sequence>
<proteinExistence type="predicted"/>
<dbReference type="OrthoDB" id="5873089at2759"/>
<organism evidence="2 3">
    <name type="scientific">Ancylostoma ceylanicum</name>
    <dbReference type="NCBI Taxonomy" id="53326"/>
    <lineage>
        <taxon>Eukaryota</taxon>
        <taxon>Metazoa</taxon>
        <taxon>Ecdysozoa</taxon>
        <taxon>Nematoda</taxon>
        <taxon>Chromadorea</taxon>
        <taxon>Rhabditida</taxon>
        <taxon>Rhabditina</taxon>
        <taxon>Rhabditomorpha</taxon>
        <taxon>Strongyloidea</taxon>
        <taxon>Ancylostomatidae</taxon>
        <taxon>Ancylostomatinae</taxon>
        <taxon>Ancylostoma</taxon>
    </lineage>
</organism>
<protein>
    <submittedName>
        <fullName evidence="2">Uncharacterized protein</fullName>
    </submittedName>
</protein>
<dbReference type="EMBL" id="JARK01001373">
    <property type="protein sequence ID" value="EYC15399.1"/>
    <property type="molecule type" value="Genomic_DNA"/>
</dbReference>
<dbReference type="AlphaFoldDB" id="A0A016UJ41"/>
<evidence type="ECO:0000256" key="1">
    <source>
        <dbReference type="SAM" id="Phobius"/>
    </source>
</evidence>
<dbReference type="Proteomes" id="UP000024635">
    <property type="component" value="Unassembled WGS sequence"/>
</dbReference>
<keyword evidence="1" id="KW-0812">Transmembrane</keyword>
<keyword evidence="1" id="KW-0472">Membrane</keyword>
<evidence type="ECO:0000313" key="2">
    <source>
        <dbReference type="EMBL" id="EYC15399.1"/>
    </source>
</evidence>
<keyword evidence="1" id="KW-1133">Transmembrane helix</keyword>
<name>A0A016UJ41_9BILA</name>
<accession>A0A016UJ41</accession>